<evidence type="ECO:0000313" key="1">
    <source>
        <dbReference type="EMBL" id="KIM46928.1"/>
    </source>
</evidence>
<accession>A0A0C2YAQ5</accession>
<reference evidence="1 2" key="1">
    <citation type="submission" date="2014-04" db="EMBL/GenBank/DDBJ databases">
        <authorList>
            <consortium name="DOE Joint Genome Institute"/>
            <person name="Kuo A."/>
            <person name="Gay G."/>
            <person name="Dore J."/>
            <person name="Kohler A."/>
            <person name="Nagy L.G."/>
            <person name="Floudas D."/>
            <person name="Copeland A."/>
            <person name="Barry K.W."/>
            <person name="Cichocki N."/>
            <person name="Veneault-Fourrey C."/>
            <person name="LaButti K."/>
            <person name="Lindquist E.A."/>
            <person name="Lipzen A."/>
            <person name="Lundell T."/>
            <person name="Morin E."/>
            <person name="Murat C."/>
            <person name="Sun H."/>
            <person name="Tunlid A."/>
            <person name="Henrissat B."/>
            <person name="Grigoriev I.V."/>
            <person name="Hibbett D.S."/>
            <person name="Martin F."/>
            <person name="Nordberg H.P."/>
            <person name="Cantor M.N."/>
            <person name="Hua S.X."/>
        </authorList>
    </citation>
    <scope>NUCLEOTIDE SEQUENCE [LARGE SCALE GENOMIC DNA]</scope>
    <source>
        <strain evidence="2">h7</strain>
    </source>
</reference>
<name>A0A0C2YAQ5_HEBCY</name>
<evidence type="ECO:0000313" key="2">
    <source>
        <dbReference type="Proteomes" id="UP000053424"/>
    </source>
</evidence>
<reference evidence="2" key="2">
    <citation type="submission" date="2015-01" db="EMBL/GenBank/DDBJ databases">
        <title>Evolutionary Origins and Diversification of the Mycorrhizal Mutualists.</title>
        <authorList>
            <consortium name="DOE Joint Genome Institute"/>
            <consortium name="Mycorrhizal Genomics Consortium"/>
            <person name="Kohler A."/>
            <person name="Kuo A."/>
            <person name="Nagy L.G."/>
            <person name="Floudas D."/>
            <person name="Copeland A."/>
            <person name="Barry K.W."/>
            <person name="Cichocki N."/>
            <person name="Veneault-Fourrey C."/>
            <person name="LaButti K."/>
            <person name="Lindquist E.A."/>
            <person name="Lipzen A."/>
            <person name="Lundell T."/>
            <person name="Morin E."/>
            <person name="Murat C."/>
            <person name="Riley R."/>
            <person name="Ohm R."/>
            <person name="Sun H."/>
            <person name="Tunlid A."/>
            <person name="Henrissat B."/>
            <person name="Grigoriev I.V."/>
            <person name="Hibbett D.S."/>
            <person name="Martin F."/>
        </authorList>
    </citation>
    <scope>NUCLEOTIDE SEQUENCE [LARGE SCALE GENOMIC DNA]</scope>
    <source>
        <strain evidence="2">h7</strain>
    </source>
</reference>
<sequence>MYIHGLILFSSVPSDKVPPDICLRGSWRLMVFPALETVSGRSNTHSLFAQLQCPTVPIYSEAPGI</sequence>
<protein>
    <submittedName>
        <fullName evidence="1">Uncharacterized protein</fullName>
    </submittedName>
</protein>
<organism evidence="1 2">
    <name type="scientific">Hebeloma cylindrosporum</name>
    <dbReference type="NCBI Taxonomy" id="76867"/>
    <lineage>
        <taxon>Eukaryota</taxon>
        <taxon>Fungi</taxon>
        <taxon>Dikarya</taxon>
        <taxon>Basidiomycota</taxon>
        <taxon>Agaricomycotina</taxon>
        <taxon>Agaricomycetes</taxon>
        <taxon>Agaricomycetidae</taxon>
        <taxon>Agaricales</taxon>
        <taxon>Agaricineae</taxon>
        <taxon>Hymenogastraceae</taxon>
        <taxon>Hebeloma</taxon>
    </lineage>
</organism>
<dbReference type="Proteomes" id="UP000053424">
    <property type="component" value="Unassembled WGS sequence"/>
</dbReference>
<dbReference type="HOGENOM" id="CLU_2849931_0_0_1"/>
<dbReference type="EMBL" id="KN831770">
    <property type="protein sequence ID" value="KIM46928.1"/>
    <property type="molecule type" value="Genomic_DNA"/>
</dbReference>
<dbReference type="AlphaFoldDB" id="A0A0C2YAQ5"/>
<proteinExistence type="predicted"/>
<keyword evidence="2" id="KW-1185">Reference proteome</keyword>
<gene>
    <name evidence="1" type="ORF">M413DRAFT_265975</name>
</gene>